<comment type="caution">
    <text evidence="3">The sequence shown here is derived from an EMBL/GenBank/DDBJ whole genome shotgun (WGS) entry which is preliminary data.</text>
</comment>
<dbReference type="AlphaFoldDB" id="A0A2T2WDK2"/>
<evidence type="ECO:0000313" key="3">
    <source>
        <dbReference type="EMBL" id="PSR20317.1"/>
    </source>
</evidence>
<name>A0A2T2WDK2_9FIRM</name>
<feature type="region of interest" description="Disordered" evidence="1">
    <location>
        <begin position="36"/>
        <end position="65"/>
    </location>
</feature>
<evidence type="ECO:0000256" key="1">
    <source>
        <dbReference type="SAM" id="MobiDB-lite"/>
    </source>
</evidence>
<keyword evidence="2" id="KW-0472">Membrane</keyword>
<evidence type="ECO:0000256" key="2">
    <source>
        <dbReference type="SAM" id="Phobius"/>
    </source>
</evidence>
<accession>A0A2T2WDK2</accession>
<dbReference type="EMBL" id="PXYV01000069">
    <property type="protein sequence ID" value="PSR20317.1"/>
    <property type="molecule type" value="Genomic_DNA"/>
</dbReference>
<protein>
    <submittedName>
        <fullName evidence="3">Uncharacterized protein</fullName>
    </submittedName>
</protein>
<keyword evidence="2" id="KW-1133">Transmembrane helix</keyword>
<keyword evidence="2" id="KW-0812">Transmembrane</keyword>
<reference evidence="3 4" key="1">
    <citation type="journal article" date="2014" name="BMC Genomics">
        <title>Comparison of environmental and isolate Sulfobacillus genomes reveals diverse carbon, sulfur, nitrogen, and hydrogen metabolisms.</title>
        <authorList>
            <person name="Justice N.B."/>
            <person name="Norman A."/>
            <person name="Brown C.T."/>
            <person name="Singh A."/>
            <person name="Thomas B.C."/>
            <person name="Banfield J.F."/>
        </authorList>
    </citation>
    <scope>NUCLEOTIDE SEQUENCE [LARGE SCALE GENOMIC DNA]</scope>
    <source>
        <strain evidence="3">AMDSBA3</strain>
    </source>
</reference>
<organism evidence="3 4">
    <name type="scientific">Sulfobacillus acidophilus</name>
    <dbReference type="NCBI Taxonomy" id="53633"/>
    <lineage>
        <taxon>Bacteria</taxon>
        <taxon>Bacillati</taxon>
        <taxon>Bacillota</taxon>
        <taxon>Clostridia</taxon>
        <taxon>Eubacteriales</taxon>
        <taxon>Clostridiales Family XVII. Incertae Sedis</taxon>
        <taxon>Sulfobacillus</taxon>
    </lineage>
</organism>
<evidence type="ECO:0000313" key="4">
    <source>
        <dbReference type="Proteomes" id="UP000241848"/>
    </source>
</evidence>
<gene>
    <name evidence="3" type="ORF">C7B45_15415</name>
</gene>
<proteinExistence type="predicted"/>
<feature type="transmembrane region" description="Helical" evidence="2">
    <location>
        <begin position="6"/>
        <end position="32"/>
    </location>
</feature>
<sequence>MSSLIAHWGAWITLIGLQLALWTGILAGIVALHRSRRNQSDTQLRPPAHTAEDPAKTPSKFCKSR</sequence>
<dbReference type="Proteomes" id="UP000241848">
    <property type="component" value="Unassembled WGS sequence"/>
</dbReference>